<gene>
    <name evidence="2" type="ORF">HAND1043_LOCUS3327</name>
</gene>
<sequence length="121" mass="14264">MADNYYDDEQYMMEPRETFLERMSNDMTRRANVVQMNELKKTVHDPKMLKRIDDWQKETTGPTARGGRKPVKTELTPSEILGDFHNKEQKVAPKIVTHSKTKLNSNKPWDAKTWSNNTYLF</sequence>
<dbReference type="EMBL" id="HBFK01005550">
    <property type="protein sequence ID" value="CAD8736835.1"/>
    <property type="molecule type" value="Transcribed_RNA"/>
</dbReference>
<reference evidence="2" key="1">
    <citation type="submission" date="2021-01" db="EMBL/GenBank/DDBJ databases">
        <authorList>
            <person name="Corre E."/>
            <person name="Pelletier E."/>
            <person name="Niang G."/>
            <person name="Scheremetjew M."/>
            <person name="Finn R."/>
            <person name="Kale V."/>
            <person name="Holt S."/>
            <person name="Cochrane G."/>
            <person name="Meng A."/>
            <person name="Brown T."/>
            <person name="Cohen L."/>
        </authorList>
    </citation>
    <scope>NUCLEOTIDE SEQUENCE</scope>
    <source>
        <strain evidence="2">CCMP441</strain>
    </source>
</reference>
<organism evidence="2">
    <name type="scientific">Hemiselmis andersenii</name>
    <name type="common">Cryptophyte alga</name>
    <dbReference type="NCBI Taxonomy" id="464988"/>
    <lineage>
        <taxon>Eukaryota</taxon>
        <taxon>Cryptophyceae</taxon>
        <taxon>Cryptomonadales</taxon>
        <taxon>Hemiselmidaceae</taxon>
        <taxon>Hemiselmis</taxon>
    </lineage>
</organism>
<dbReference type="AlphaFoldDB" id="A0A6U2AF43"/>
<protein>
    <submittedName>
        <fullName evidence="2">Uncharacterized protein</fullName>
    </submittedName>
</protein>
<proteinExistence type="predicted"/>
<feature type="region of interest" description="Disordered" evidence="1">
    <location>
        <begin position="53"/>
        <end position="74"/>
    </location>
</feature>
<evidence type="ECO:0000256" key="1">
    <source>
        <dbReference type="SAM" id="MobiDB-lite"/>
    </source>
</evidence>
<accession>A0A6U2AF43</accession>
<name>A0A6U2AF43_HEMAN</name>
<evidence type="ECO:0000313" key="2">
    <source>
        <dbReference type="EMBL" id="CAD8736835.1"/>
    </source>
</evidence>